<dbReference type="Proteomes" id="UP001164286">
    <property type="component" value="Unassembled WGS sequence"/>
</dbReference>
<dbReference type="InterPro" id="IPR007361">
    <property type="entry name" value="DUF427"/>
</dbReference>
<gene>
    <name evidence="2" type="ORF">MKK02DRAFT_37626</name>
</gene>
<feature type="domain" description="DUF427" evidence="1">
    <location>
        <begin position="42"/>
        <end position="126"/>
    </location>
</feature>
<evidence type="ECO:0000313" key="3">
    <source>
        <dbReference type="Proteomes" id="UP001164286"/>
    </source>
</evidence>
<keyword evidence="3" id="KW-1185">Reference proteome</keyword>
<dbReference type="InterPro" id="IPR038694">
    <property type="entry name" value="DUF427_sf"/>
</dbReference>
<reference evidence="2" key="1">
    <citation type="journal article" date="2022" name="G3 (Bethesda)">
        <title>High quality genome of the basidiomycete yeast Dioszegia hungarica PDD-24b-2 isolated from cloud water.</title>
        <authorList>
            <person name="Jarrige D."/>
            <person name="Haridas S."/>
            <person name="Bleykasten-Grosshans C."/>
            <person name="Joly M."/>
            <person name="Nadalig T."/>
            <person name="Sancelme M."/>
            <person name="Vuilleumier S."/>
            <person name="Grigoriev I.V."/>
            <person name="Amato P."/>
            <person name="Bringel F."/>
        </authorList>
    </citation>
    <scope>NUCLEOTIDE SEQUENCE</scope>
    <source>
        <strain evidence="2">PDD-24b-2</strain>
    </source>
</reference>
<accession>A0AA38H6A5</accession>
<organism evidence="2 3">
    <name type="scientific">Dioszegia hungarica</name>
    <dbReference type="NCBI Taxonomy" id="4972"/>
    <lineage>
        <taxon>Eukaryota</taxon>
        <taxon>Fungi</taxon>
        <taxon>Dikarya</taxon>
        <taxon>Basidiomycota</taxon>
        <taxon>Agaricomycotina</taxon>
        <taxon>Tremellomycetes</taxon>
        <taxon>Tremellales</taxon>
        <taxon>Bulleribasidiaceae</taxon>
        <taxon>Dioszegia</taxon>
    </lineage>
</organism>
<evidence type="ECO:0000313" key="2">
    <source>
        <dbReference type="EMBL" id="KAI9634748.1"/>
    </source>
</evidence>
<comment type="caution">
    <text evidence="2">The sequence shown here is derived from an EMBL/GenBank/DDBJ whole genome shotgun (WGS) entry which is preliminary data.</text>
</comment>
<dbReference type="PANTHER" id="PTHR43058:SF1">
    <property type="entry name" value="DUF427 DOMAIN-CONTAINING PROTEIN"/>
    <property type="match status" value="1"/>
</dbReference>
<sequence>MSTAPLAPRHAIEDVWSYPRPPLLQRTPNLLQVIWTAPDGTQTVLAETDKGYRVCETSHPPTYYLPRDALRVAIDKTGKTSFCEWKGGATYWKVDTPGGAIGNRVWSYEKPTRGFEEIKGYLSFYASDGQGRWKCFVDGEEVGVQEGDFYGGWVTKNITGKMKGGPGTWGW</sequence>
<name>A0AA38H6A5_9TREE</name>
<protein>
    <recommendedName>
        <fullName evidence="1">DUF427 domain-containing protein</fullName>
    </recommendedName>
</protein>
<dbReference type="AlphaFoldDB" id="A0AA38H6A5"/>
<dbReference type="Pfam" id="PF04248">
    <property type="entry name" value="NTP_transf_9"/>
    <property type="match status" value="1"/>
</dbReference>
<dbReference type="Gene3D" id="2.170.150.40">
    <property type="entry name" value="Domain of unknown function (DUF427)"/>
    <property type="match status" value="1"/>
</dbReference>
<dbReference type="PANTHER" id="PTHR43058">
    <property type="entry name" value="SLR0655 PROTEIN"/>
    <property type="match status" value="1"/>
</dbReference>
<dbReference type="RefSeq" id="XP_052944525.1">
    <property type="nucleotide sequence ID" value="XM_053089715.1"/>
</dbReference>
<dbReference type="EMBL" id="JAKWFO010000006">
    <property type="protein sequence ID" value="KAI9634748.1"/>
    <property type="molecule type" value="Genomic_DNA"/>
</dbReference>
<dbReference type="GeneID" id="77728920"/>
<proteinExistence type="predicted"/>
<evidence type="ECO:0000259" key="1">
    <source>
        <dbReference type="Pfam" id="PF04248"/>
    </source>
</evidence>